<comment type="caution">
    <text evidence="2">The sequence shown here is derived from an EMBL/GenBank/DDBJ whole genome shotgun (WGS) entry which is preliminary data.</text>
</comment>
<dbReference type="EMBL" id="SWDX01000006">
    <property type="protein sequence ID" value="TKC59232.1"/>
    <property type="molecule type" value="Genomic_DNA"/>
</dbReference>
<evidence type="ECO:0000313" key="3">
    <source>
        <dbReference type="Proteomes" id="UP000309594"/>
    </source>
</evidence>
<reference evidence="2 3" key="1">
    <citation type="submission" date="2019-04" db="EMBL/GenBank/DDBJ databases">
        <title>Pedobacter sp. RP-1-16 sp. nov., isolated from Arctic soil.</title>
        <authorList>
            <person name="Dahal R.H."/>
            <person name="Kim D.-U."/>
        </authorList>
    </citation>
    <scope>NUCLEOTIDE SEQUENCE [LARGE SCALE GENOMIC DNA]</scope>
    <source>
        <strain evidence="2 3">RP-1-16</strain>
    </source>
</reference>
<organism evidence="2 3">
    <name type="scientific">Pedobacter hiemivivus</name>
    <dbReference type="NCBI Taxonomy" id="2530454"/>
    <lineage>
        <taxon>Bacteria</taxon>
        <taxon>Pseudomonadati</taxon>
        <taxon>Bacteroidota</taxon>
        <taxon>Sphingobacteriia</taxon>
        <taxon>Sphingobacteriales</taxon>
        <taxon>Sphingobacteriaceae</taxon>
        <taxon>Pedobacter</taxon>
    </lineage>
</organism>
<evidence type="ECO:0000256" key="1">
    <source>
        <dbReference type="SAM" id="SignalP"/>
    </source>
</evidence>
<sequence length="181" mass="20132">MATVRILLCLLCLAFAGRSRLFSSSTVEQESDMLIAIAQSQVGVKEAKGNNDGVEVEAYLAVADLKKGEPWCAAFLSWVFKQAGHHQPRTGWSPALFPEDRKVKTPSPGLVFGIYFLTLKRIAHCVIVERVKGSWVTGIEGNTNLNGSRDGDGVYRKLRHVKTIYRYANWMNNHQKKGPAK</sequence>
<name>A0A4U1GDF4_9SPHI</name>
<feature type="chain" id="PRO_5020654769" evidence="1">
    <location>
        <begin position="17"/>
        <end position="181"/>
    </location>
</feature>
<accession>A0A4U1GDF4</accession>
<protein>
    <submittedName>
        <fullName evidence="2">Peptidoglycan-binding protein</fullName>
    </submittedName>
</protein>
<dbReference type="RefSeq" id="WP_136881094.1">
    <property type="nucleotide sequence ID" value="NZ_SWDX01000006.1"/>
</dbReference>
<keyword evidence="1" id="KW-0732">Signal</keyword>
<feature type="signal peptide" evidence="1">
    <location>
        <begin position="1"/>
        <end position="16"/>
    </location>
</feature>
<evidence type="ECO:0000313" key="2">
    <source>
        <dbReference type="EMBL" id="TKC59232.1"/>
    </source>
</evidence>
<dbReference type="Proteomes" id="UP000309594">
    <property type="component" value="Unassembled WGS sequence"/>
</dbReference>
<dbReference type="AlphaFoldDB" id="A0A4U1GDF4"/>
<proteinExistence type="predicted"/>
<gene>
    <name evidence="2" type="ORF">FBD94_17020</name>
</gene>